<dbReference type="EMBL" id="FN668652">
    <property type="protein sequence ID" value="CBK22888.2"/>
    <property type="molecule type" value="Genomic_DNA"/>
</dbReference>
<evidence type="ECO:0000313" key="3">
    <source>
        <dbReference type="EMBL" id="CBK22888.2"/>
    </source>
</evidence>
<evidence type="ECO:0000313" key="4">
    <source>
        <dbReference type="Proteomes" id="UP000008312"/>
    </source>
</evidence>
<evidence type="ECO:0000256" key="2">
    <source>
        <dbReference type="SAM" id="SignalP"/>
    </source>
</evidence>
<feature type="chain" id="PRO_5003117715" evidence="2">
    <location>
        <begin position="23"/>
        <end position="363"/>
    </location>
</feature>
<dbReference type="InterPro" id="IPR013783">
    <property type="entry name" value="Ig-like_fold"/>
</dbReference>
<keyword evidence="1" id="KW-0472">Membrane</keyword>
<protein>
    <submittedName>
        <fullName evidence="3">Uncharacterized protein</fullName>
    </submittedName>
</protein>
<keyword evidence="1" id="KW-0812">Transmembrane</keyword>
<dbReference type="AlphaFoldDB" id="D8M499"/>
<feature type="transmembrane region" description="Helical" evidence="1">
    <location>
        <begin position="271"/>
        <end position="293"/>
    </location>
</feature>
<accession>D8M499</accession>
<dbReference type="SUPFAM" id="SSF49313">
    <property type="entry name" value="Cadherin-like"/>
    <property type="match status" value="2"/>
</dbReference>
<dbReference type="OrthoDB" id="10534081at2759"/>
<dbReference type="InParanoid" id="D8M499"/>
<organism evidence="3">
    <name type="scientific">Blastocystis hominis</name>
    <dbReference type="NCBI Taxonomy" id="12968"/>
    <lineage>
        <taxon>Eukaryota</taxon>
        <taxon>Sar</taxon>
        <taxon>Stramenopiles</taxon>
        <taxon>Bigyra</taxon>
        <taxon>Opalozoa</taxon>
        <taxon>Opalinata</taxon>
        <taxon>Blastocystidae</taxon>
        <taxon>Blastocystis</taxon>
    </lineage>
</organism>
<dbReference type="GO" id="GO:0016020">
    <property type="term" value="C:membrane"/>
    <property type="evidence" value="ECO:0007669"/>
    <property type="project" value="InterPro"/>
</dbReference>
<dbReference type="Pfam" id="PF05345">
    <property type="entry name" value="He_PIG"/>
    <property type="match status" value="2"/>
</dbReference>
<keyword evidence="2" id="KW-0732">Signal</keyword>
<name>D8M499_BLAHO</name>
<dbReference type="Proteomes" id="UP000008312">
    <property type="component" value="Unassembled WGS sequence"/>
</dbReference>
<proteinExistence type="predicted"/>
<reference evidence="3" key="1">
    <citation type="submission" date="2010-02" db="EMBL/GenBank/DDBJ databases">
        <title>Sequencing and annotation of the Blastocystis hominis genome.</title>
        <authorList>
            <person name="Wincker P."/>
        </authorList>
    </citation>
    <scope>NUCLEOTIDE SEQUENCE</scope>
    <source>
        <strain evidence="3">Singapore isolate B</strain>
    </source>
</reference>
<keyword evidence="4" id="KW-1185">Reference proteome</keyword>
<sequence>MFLSLLLLVNSALFVVKQSTHSLSEASRAFSAQCTITYPQDIAYRQGSTVNISPTHSCTVSSWMIEPPLPSYLSFDSESGVISGIVEEVFEEQYVITAVTNEGNVQISFILSVLSNGCAADGIWPFTFGSQTAKIPCTDEYNYVGAYYRTCEGYIAPHWGEVTGNCSLGPPYDLHYPYKRIQSFYGYSVSPIIPSFRGKGSAFSLNSPLPSGMEFNAENGAISGMPTGEVGCSTVNVSVQNEVGNCTGSVEICVIEGKSRPSTQKTIRPSFWNFCSIAVLVVCVIIMILIAMFPHSIEPKIGERVKIDTGQGVNIKTFLILVLTHSKNHTSKKNQCSQENFMTSYIHCVMNKRVHHKNNTLQA</sequence>
<dbReference type="GO" id="GO:0005509">
    <property type="term" value="F:calcium ion binding"/>
    <property type="evidence" value="ECO:0007669"/>
    <property type="project" value="InterPro"/>
</dbReference>
<gene>
    <name evidence="3" type="ORF">GSBLH_T00006522001</name>
</gene>
<feature type="signal peptide" evidence="2">
    <location>
        <begin position="1"/>
        <end position="22"/>
    </location>
</feature>
<dbReference type="GeneID" id="24922646"/>
<dbReference type="InterPro" id="IPR015919">
    <property type="entry name" value="Cadherin-like_sf"/>
</dbReference>
<keyword evidence="1" id="KW-1133">Transmembrane helix</keyword>
<evidence type="ECO:0000256" key="1">
    <source>
        <dbReference type="SAM" id="Phobius"/>
    </source>
</evidence>
<dbReference type="RefSeq" id="XP_012896936.1">
    <property type="nucleotide sequence ID" value="XM_013041482.1"/>
</dbReference>
<dbReference type="Gene3D" id="2.60.40.10">
    <property type="entry name" value="Immunoglobulins"/>
    <property type="match status" value="2"/>
</dbReference>